<dbReference type="PIRSF" id="PIRSF028704">
    <property type="entry name" value="UPC028704"/>
    <property type="match status" value="1"/>
</dbReference>
<accession>A0A6N8DKQ9</accession>
<feature type="transmembrane region" description="Helical" evidence="1">
    <location>
        <begin position="135"/>
        <end position="155"/>
    </location>
</feature>
<dbReference type="AlphaFoldDB" id="A0A6N8DKQ9"/>
<dbReference type="InterPro" id="IPR014550">
    <property type="entry name" value="UCP028704_OpgC"/>
</dbReference>
<keyword evidence="1" id="KW-0812">Transmembrane</keyword>
<sequence>MRAPNSIDFWRGYALITIFITHVPGIIFERYTLREYSLSDSAELFVFLAGFSLRFVVDSLAKQPLAAAVYRLAGRAITIYYAQLIISFLALAILAGAAITLEQPYILQWHNAAAAFDNPVEAHIGLVLLRYQLGYFNILPLYVVLMACGPTIVVIHRLTPWALLPISLGLYLYTVATGFNLPTWPVEGNWFFSPSAWQFIFILGFLLAGPNGFYAKLSPRTKRVLFVLAGIETLIGASIALGDFTPDPTLVPDPKLFFVFDKTYLSPARAIHCLALACFFGGAFSYIERYAAPLASYFSMLGRNSLNVFCVASLLSLCGQVARYAFNGRWEIDWLVLGVGTAGLGFTAWVTEWRQRHGGRAKAHIPSPAEH</sequence>
<dbReference type="PANTHER" id="PTHR38592:SF3">
    <property type="entry name" value="BLL4819 PROTEIN"/>
    <property type="match status" value="1"/>
</dbReference>
<dbReference type="OrthoDB" id="9775975at2"/>
<reference evidence="2 3" key="1">
    <citation type="submission" date="2019-11" db="EMBL/GenBank/DDBJ databases">
        <title>Whole-genome sequence of a Rhodoblastus acidophilus DSM 142.</title>
        <authorList>
            <person name="Kyndt J.A."/>
            <person name="Meyer T.E."/>
        </authorList>
    </citation>
    <scope>NUCLEOTIDE SEQUENCE [LARGE SCALE GENOMIC DNA]</scope>
    <source>
        <strain evidence="2 3">DSM 142</strain>
    </source>
</reference>
<feature type="transmembrane region" description="Helical" evidence="1">
    <location>
        <begin position="264"/>
        <end position="287"/>
    </location>
</feature>
<gene>
    <name evidence="2" type="ORF">GJ654_07915</name>
</gene>
<dbReference type="Proteomes" id="UP000439113">
    <property type="component" value="Unassembled WGS sequence"/>
</dbReference>
<feature type="transmembrane region" description="Helical" evidence="1">
    <location>
        <begin position="308"/>
        <end position="326"/>
    </location>
</feature>
<protein>
    <submittedName>
        <fullName evidence="2">OpgC domain-containing protein</fullName>
    </submittedName>
</protein>
<dbReference type="EMBL" id="WNKS01000005">
    <property type="protein sequence ID" value="MTV30918.1"/>
    <property type="molecule type" value="Genomic_DNA"/>
</dbReference>
<keyword evidence="1" id="KW-1133">Transmembrane helix</keyword>
<feature type="transmembrane region" description="Helical" evidence="1">
    <location>
        <begin position="81"/>
        <end position="101"/>
    </location>
</feature>
<feature type="transmembrane region" description="Helical" evidence="1">
    <location>
        <begin position="332"/>
        <end position="350"/>
    </location>
</feature>
<dbReference type="PANTHER" id="PTHR38592">
    <property type="entry name" value="BLL4819 PROTEIN"/>
    <property type="match status" value="1"/>
</dbReference>
<organism evidence="2 3">
    <name type="scientific">Rhodoblastus acidophilus</name>
    <name type="common">Rhodopseudomonas acidophila</name>
    <dbReference type="NCBI Taxonomy" id="1074"/>
    <lineage>
        <taxon>Bacteria</taxon>
        <taxon>Pseudomonadati</taxon>
        <taxon>Pseudomonadota</taxon>
        <taxon>Alphaproteobacteria</taxon>
        <taxon>Hyphomicrobiales</taxon>
        <taxon>Rhodoblastaceae</taxon>
        <taxon>Rhodoblastus</taxon>
    </lineage>
</organism>
<comment type="caution">
    <text evidence="2">The sequence shown here is derived from an EMBL/GenBank/DDBJ whole genome shotgun (WGS) entry which is preliminary data.</text>
</comment>
<name>A0A6N8DKQ9_RHOAC</name>
<keyword evidence="1" id="KW-0472">Membrane</keyword>
<proteinExistence type="predicted"/>
<evidence type="ECO:0000256" key="1">
    <source>
        <dbReference type="SAM" id="Phobius"/>
    </source>
</evidence>
<evidence type="ECO:0000313" key="2">
    <source>
        <dbReference type="EMBL" id="MTV30918.1"/>
    </source>
</evidence>
<feature type="transmembrane region" description="Helical" evidence="1">
    <location>
        <begin position="44"/>
        <end position="61"/>
    </location>
</feature>
<evidence type="ECO:0000313" key="3">
    <source>
        <dbReference type="Proteomes" id="UP000439113"/>
    </source>
</evidence>
<dbReference type="Pfam" id="PF10129">
    <property type="entry name" value="OpgC_C"/>
    <property type="match status" value="1"/>
</dbReference>
<feature type="transmembrane region" description="Helical" evidence="1">
    <location>
        <begin position="162"/>
        <end position="184"/>
    </location>
</feature>
<dbReference type="RefSeq" id="WP_155445611.1">
    <property type="nucleotide sequence ID" value="NZ_JAOQNR010000004.1"/>
</dbReference>
<feature type="transmembrane region" description="Helical" evidence="1">
    <location>
        <begin position="224"/>
        <end position="244"/>
    </location>
</feature>
<feature type="transmembrane region" description="Helical" evidence="1">
    <location>
        <begin position="196"/>
        <end position="217"/>
    </location>
</feature>
<feature type="transmembrane region" description="Helical" evidence="1">
    <location>
        <begin position="12"/>
        <end position="32"/>
    </location>
</feature>